<dbReference type="Proteomes" id="UP001338125">
    <property type="component" value="Unassembled WGS sequence"/>
</dbReference>
<comment type="caution">
    <text evidence="1">The sequence shown here is derived from an EMBL/GenBank/DDBJ whole genome shotgun (WGS) entry which is preliminary data.</text>
</comment>
<sequence>MATITVSRGDWRNPTYTLESKDEFYASMRKPLGGTSGHDPTTLNLTQDLRITGTKTAADIMKAAVRSEFQFTNGIARGVWTFCMGYFLHGRVSDRRMAVAVGTAAIEMTSDYASFEMLRQEMLDSESIADDSGDSEMRADARRALIEYYHIRMFRRVIGVGNAYCEIFDGEGLASLAAGGSWTGTTYEVCTLAFPELAEGYAPMSMIDMFAALANAIASLPRDQREGTTNALIPVYKDTNGDLAADLKVVRDWLDTTNGPLLSIAGHYVASGNIHARYCLLGVFLAAARLAKISLATSRNFYIWKEKAVAYSRRVAVPQGHLTTTQTSREQRIDSAINKLWKTIKVAEQDGSDDGFAIAHRTLHKFIDQEAMTICWKTADPAVLWAVLAALFWTMINVDEMAELLMRGDEFKSLYLESEGFEDVWLREIYASNP</sequence>
<organism evidence="1 2">
    <name type="scientific">Cladobotryum mycophilum</name>
    <dbReference type="NCBI Taxonomy" id="491253"/>
    <lineage>
        <taxon>Eukaryota</taxon>
        <taxon>Fungi</taxon>
        <taxon>Dikarya</taxon>
        <taxon>Ascomycota</taxon>
        <taxon>Pezizomycotina</taxon>
        <taxon>Sordariomycetes</taxon>
        <taxon>Hypocreomycetidae</taxon>
        <taxon>Hypocreales</taxon>
        <taxon>Hypocreaceae</taxon>
        <taxon>Cladobotryum</taxon>
    </lineage>
</organism>
<evidence type="ECO:0000313" key="1">
    <source>
        <dbReference type="EMBL" id="KAK5994759.1"/>
    </source>
</evidence>
<dbReference type="EMBL" id="JAVFKD010000004">
    <property type="protein sequence ID" value="KAK5994759.1"/>
    <property type="molecule type" value="Genomic_DNA"/>
</dbReference>
<accession>A0ABR0SRU0</accession>
<keyword evidence="2" id="KW-1185">Reference proteome</keyword>
<proteinExistence type="predicted"/>
<evidence type="ECO:0000313" key="2">
    <source>
        <dbReference type="Proteomes" id="UP001338125"/>
    </source>
</evidence>
<gene>
    <name evidence="1" type="ORF">PT974_03142</name>
</gene>
<name>A0ABR0SRU0_9HYPO</name>
<protein>
    <submittedName>
        <fullName evidence="1">Uncharacterized protein</fullName>
    </submittedName>
</protein>
<reference evidence="1 2" key="1">
    <citation type="submission" date="2024-01" db="EMBL/GenBank/DDBJ databases">
        <title>Complete genome of Cladobotryum mycophilum ATHUM6906.</title>
        <authorList>
            <person name="Christinaki A.C."/>
            <person name="Myridakis A.I."/>
            <person name="Kouvelis V.N."/>
        </authorList>
    </citation>
    <scope>NUCLEOTIDE SEQUENCE [LARGE SCALE GENOMIC DNA]</scope>
    <source>
        <strain evidence="1 2">ATHUM6906</strain>
    </source>
</reference>